<dbReference type="PANTHER" id="PTHR24419:SF18">
    <property type="entry name" value="SERINE_THREONINE-PROTEIN KINASE HASPIN"/>
    <property type="match status" value="1"/>
</dbReference>
<evidence type="ECO:0000256" key="4">
    <source>
        <dbReference type="ARBA" id="ARBA00022454"/>
    </source>
</evidence>
<dbReference type="STRING" id="30069.A0A182YEC9"/>
<dbReference type="PROSITE" id="PS00107">
    <property type="entry name" value="PROTEIN_KINASE_ATP"/>
    <property type="match status" value="1"/>
</dbReference>
<dbReference type="InterPro" id="IPR017441">
    <property type="entry name" value="Protein_kinase_ATP_BS"/>
</dbReference>
<accession>A0A182YEC9</accession>
<protein>
    <recommendedName>
        <fullName evidence="3">non-specific serine/threonine protein kinase</fullName>
        <ecNumber evidence="3">2.7.11.1</ecNumber>
    </recommendedName>
</protein>
<dbReference type="AlphaFoldDB" id="A0A182YEC9"/>
<reference evidence="13" key="2">
    <citation type="submission" date="2020-05" db="UniProtKB">
        <authorList>
            <consortium name="EnsemblMetazoa"/>
        </authorList>
    </citation>
    <scope>IDENTIFICATION</scope>
    <source>
        <strain evidence="13">Indian</strain>
    </source>
</reference>
<dbReference type="FunFam" id="1.10.510.10:FF:000401">
    <property type="entry name" value="serine/threonine-protein kinase haspin"/>
    <property type="match status" value="1"/>
</dbReference>
<dbReference type="GO" id="GO:0072354">
    <property type="term" value="F:histone H3T3 kinase activity"/>
    <property type="evidence" value="ECO:0007669"/>
    <property type="project" value="TreeGrafter"/>
</dbReference>
<keyword evidence="8" id="KW-0547">Nucleotide-binding</keyword>
<dbReference type="GO" id="GO:0035556">
    <property type="term" value="P:intracellular signal transduction"/>
    <property type="evidence" value="ECO:0007669"/>
    <property type="project" value="TreeGrafter"/>
</dbReference>
<dbReference type="GO" id="GO:0005524">
    <property type="term" value="F:ATP binding"/>
    <property type="evidence" value="ECO:0007669"/>
    <property type="project" value="UniProtKB-UniRule"/>
</dbReference>
<dbReference type="EC" id="2.7.11.1" evidence="3"/>
<dbReference type="Gene3D" id="1.10.510.10">
    <property type="entry name" value="Transferase(Phosphotransferase) domain 1"/>
    <property type="match status" value="1"/>
</dbReference>
<dbReference type="OMA" id="GNWEGRY"/>
<evidence type="ECO:0000256" key="3">
    <source>
        <dbReference type="ARBA" id="ARBA00012513"/>
    </source>
</evidence>
<evidence type="ECO:0000256" key="12">
    <source>
        <dbReference type="ARBA" id="ARBA00048679"/>
    </source>
</evidence>
<proteinExistence type="predicted"/>
<reference evidence="14" key="1">
    <citation type="journal article" date="2014" name="Genome Biol.">
        <title>Genome analysis of a major urban malaria vector mosquito, Anopheles stephensi.</title>
        <authorList>
            <person name="Jiang X."/>
            <person name="Peery A."/>
            <person name="Hall A.B."/>
            <person name="Sharma A."/>
            <person name="Chen X.G."/>
            <person name="Waterhouse R.M."/>
            <person name="Komissarov A."/>
            <person name="Riehle M.M."/>
            <person name="Shouche Y."/>
            <person name="Sharakhova M.V."/>
            <person name="Lawson D."/>
            <person name="Pakpour N."/>
            <person name="Arensburger P."/>
            <person name="Davidson V.L."/>
            <person name="Eiglmeier K."/>
            <person name="Emrich S."/>
            <person name="George P."/>
            <person name="Kennedy R.C."/>
            <person name="Mane S.P."/>
            <person name="Maslen G."/>
            <person name="Oringanje C."/>
            <person name="Qi Y."/>
            <person name="Settlage R."/>
            <person name="Tojo M."/>
            <person name="Tubio J.M."/>
            <person name="Unger M.F."/>
            <person name="Wang B."/>
            <person name="Vernick K.D."/>
            <person name="Ribeiro J.M."/>
            <person name="James A.A."/>
            <person name="Michel K."/>
            <person name="Riehle M.A."/>
            <person name="Luckhart S."/>
            <person name="Sharakhov I.V."/>
            <person name="Tu Z."/>
        </authorList>
    </citation>
    <scope>NUCLEOTIDE SEQUENCE [LARGE SCALE GENOMIC DNA]</scope>
    <source>
        <strain evidence="14">Indian</strain>
    </source>
</reference>
<keyword evidence="4" id="KW-0158">Chromosome</keyword>
<keyword evidence="7" id="KW-0808">Transferase</keyword>
<dbReference type="VEuPathDB" id="VectorBase:ASTEI06815"/>
<keyword evidence="14" id="KW-1185">Reference proteome</keyword>
<evidence type="ECO:0000256" key="8">
    <source>
        <dbReference type="ARBA" id="ARBA00022741"/>
    </source>
</evidence>
<name>A0A182YEC9_ANOST</name>
<dbReference type="GO" id="GO:0005737">
    <property type="term" value="C:cytoplasm"/>
    <property type="evidence" value="ECO:0007669"/>
    <property type="project" value="UniProtKB-SubCell"/>
</dbReference>
<dbReference type="VEuPathDB" id="VectorBase:ASTE004918"/>
<evidence type="ECO:0000256" key="7">
    <source>
        <dbReference type="ARBA" id="ARBA00022679"/>
    </source>
</evidence>
<keyword evidence="9" id="KW-0418">Kinase</keyword>
<keyword evidence="6" id="KW-0723">Serine/threonine-protein kinase</keyword>
<evidence type="ECO:0000313" key="13">
    <source>
        <dbReference type="EnsemblMetazoa" id="ASTEI06815-PA"/>
    </source>
</evidence>
<comment type="subcellular location">
    <subcellularLocation>
        <location evidence="1">Chromosome</location>
    </subcellularLocation>
    <subcellularLocation>
        <location evidence="2">Cytoplasm</location>
    </subcellularLocation>
</comment>
<dbReference type="SUPFAM" id="SSF56112">
    <property type="entry name" value="Protein kinase-like (PK-like)"/>
    <property type="match status" value="1"/>
</dbReference>
<dbReference type="Proteomes" id="UP000076408">
    <property type="component" value="Unassembled WGS sequence"/>
</dbReference>
<dbReference type="Gene3D" id="3.30.200.20">
    <property type="entry name" value="Phosphorylase Kinase, domain 1"/>
    <property type="match status" value="1"/>
</dbReference>
<dbReference type="InterPro" id="IPR011009">
    <property type="entry name" value="Kinase-like_dom_sf"/>
</dbReference>
<organism evidence="13 14">
    <name type="scientific">Anopheles stephensi</name>
    <name type="common">Indo-Pakistan malaria mosquito</name>
    <dbReference type="NCBI Taxonomy" id="30069"/>
    <lineage>
        <taxon>Eukaryota</taxon>
        <taxon>Metazoa</taxon>
        <taxon>Ecdysozoa</taxon>
        <taxon>Arthropoda</taxon>
        <taxon>Hexapoda</taxon>
        <taxon>Insecta</taxon>
        <taxon>Pterygota</taxon>
        <taxon>Neoptera</taxon>
        <taxon>Endopterygota</taxon>
        <taxon>Diptera</taxon>
        <taxon>Nematocera</taxon>
        <taxon>Culicoidea</taxon>
        <taxon>Culicidae</taxon>
        <taxon>Anophelinae</taxon>
        <taxon>Anopheles</taxon>
    </lineage>
</organism>
<comment type="catalytic activity">
    <reaction evidence="12">
        <text>L-seryl-[protein] + ATP = O-phospho-L-seryl-[protein] + ADP + H(+)</text>
        <dbReference type="Rhea" id="RHEA:17989"/>
        <dbReference type="Rhea" id="RHEA-COMP:9863"/>
        <dbReference type="Rhea" id="RHEA-COMP:11604"/>
        <dbReference type="ChEBI" id="CHEBI:15378"/>
        <dbReference type="ChEBI" id="CHEBI:29999"/>
        <dbReference type="ChEBI" id="CHEBI:30616"/>
        <dbReference type="ChEBI" id="CHEBI:83421"/>
        <dbReference type="ChEBI" id="CHEBI:456216"/>
        <dbReference type="EC" id="2.7.11.1"/>
    </reaction>
</comment>
<evidence type="ECO:0000256" key="2">
    <source>
        <dbReference type="ARBA" id="ARBA00004496"/>
    </source>
</evidence>
<dbReference type="SMART" id="SM01331">
    <property type="entry name" value="DUF3635"/>
    <property type="match status" value="1"/>
</dbReference>
<evidence type="ECO:0000256" key="9">
    <source>
        <dbReference type="ARBA" id="ARBA00022777"/>
    </source>
</evidence>
<evidence type="ECO:0000256" key="5">
    <source>
        <dbReference type="ARBA" id="ARBA00022490"/>
    </source>
</evidence>
<sequence>MYMNNYQASQSMAETASSDELRSSEAHDVSVHQFVAPLTWRMVADRRYLFPRSPKNEILARCGQQEPISFEQALANLDAIVERKIGEGVYGEVYLCTKPSGVQSVLKLIPIEGGLMINGEKQKTYDEILSEVIISAELSSLRQHNVQFSTDGFVELRSVSCLVGKYPERLVKLWEEYDEKHGSENDCPSEFPDEQLYIAFETAFGGSDLDGFRFRNAQQAFAIYAQIVLMLAVAEKRYDFEHRDLHTGNVLIEPTKELERTYYLLGEEIIIQTHGLKATIIDYTLSRIVHGGLCLFNDLSTDEELFTAEGDYQFDIYRNMKSALQNQWNLHAPKTNVYWLHYLLDKLTSLRNFRDRTSKAHKAAMKTMKELSQVLLRFNSVHEIVCHYFVRRLDESNKEN</sequence>
<evidence type="ECO:0000256" key="6">
    <source>
        <dbReference type="ARBA" id="ARBA00022527"/>
    </source>
</evidence>
<dbReference type="EnsemblMetazoa" id="ASTEI06815-RA">
    <property type="protein sequence ID" value="ASTEI06815-PA"/>
    <property type="gene ID" value="ASTEI06815"/>
</dbReference>
<evidence type="ECO:0000256" key="10">
    <source>
        <dbReference type="ARBA" id="ARBA00022840"/>
    </source>
</evidence>
<evidence type="ECO:0000313" key="14">
    <source>
        <dbReference type="Proteomes" id="UP000076408"/>
    </source>
</evidence>
<dbReference type="GO" id="GO:0000278">
    <property type="term" value="P:mitotic cell cycle"/>
    <property type="evidence" value="ECO:0007669"/>
    <property type="project" value="TreeGrafter"/>
</dbReference>
<dbReference type="InterPro" id="IPR024604">
    <property type="entry name" value="GSG2_C"/>
</dbReference>
<dbReference type="InterPro" id="IPR000719">
    <property type="entry name" value="Prot_kinase_dom"/>
</dbReference>
<keyword evidence="5" id="KW-0963">Cytoplasm</keyword>
<keyword evidence="10" id="KW-0067">ATP-binding</keyword>
<dbReference type="PANTHER" id="PTHR24419">
    <property type="entry name" value="INTERLEUKIN-1 RECEPTOR-ASSOCIATED KINASE"/>
    <property type="match status" value="1"/>
</dbReference>
<dbReference type="GO" id="GO:0005694">
    <property type="term" value="C:chromosome"/>
    <property type="evidence" value="ECO:0007669"/>
    <property type="project" value="UniProtKB-SubCell"/>
</dbReference>
<evidence type="ECO:0000256" key="11">
    <source>
        <dbReference type="ARBA" id="ARBA00047899"/>
    </source>
</evidence>
<evidence type="ECO:0000256" key="1">
    <source>
        <dbReference type="ARBA" id="ARBA00004286"/>
    </source>
</evidence>
<comment type="catalytic activity">
    <reaction evidence="11">
        <text>L-threonyl-[protein] + ATP = O-phospho-L-threonyl-[protein] + ADP + H(+)</text>
        <dbReference type="Rhea" id="RHEA:46608"/>
        <dbReference type="Rhea" id="RHEA-COMP:11060"/>
        <dbReference type="Rhea" id="RHEA-COMP:11605"/>
        <dbReference type="ChEBI" id="CHEBI:15378"/>
        <dbReference type="ChEBI" id="CHEBI:30013"/>
        <dbReference type="ChEBI" id="CHEBI:30616"/>
        <dbReference type="ChEBI" id="CHEBI:61977"/>
        <dbReference type="ChEBI" id="CHEBI:456216"/>
        <dbReference type="EC" id="2.7.11.1"/>
    </reaction>
</comment>
<dbReference type="GO" id="GO:0005634">
    <property type="term" value="C:nucleus"/>
    <property type="evidence" value="ECO:0007669"/>
    <property type="project" value="TreeGrafter"/>
</dbReference>
<dbReference type="Pfam" id="PF12330">
    <property type="entry name" value="Haspin_kinase"/>
    <property type="match status" value="1"/>
</dbReference>
<dbReference type="PROSITE" id="PS50011">
    <property type="entry name" value="PROTEIN_KINASE_DOM"/>
    <property type="match status" value="1"/>
</dbReference>
<dbReference type="VEuPathDB" id="VectorBase:ASTEI20_042186"/>